<dbReference type="SMART" id="SM00494">
    <property type="entry name" value="ChtBD2"/>
    <property type="match status" value="2"/>
</dbReference>
<evidence type="ECO:0000256" key="1">
    <source>
        <dbReference type="SAM" id="MobiDB-lite"/>
    </source>
</evidence>
<dbReference type="EMBL" id="ADMH02000042">
    <property type="protein sequence ID" value="ETN68011.1"/>
    <property type="molecule type" value="Genomic_DNA"/>
</dbReference>
<feature type="region of interest" description="Disordered" evidence="1">
    <location>
        <begin position="367"/>
        <end position="400"/>
    </location>
</feature>
<accession>W5JV40</accession>
<dbReference type="InterPro" id="IPR036508">
    <property type="entry name" value="Chitin-bd_dom_sf"/>
</dbReference>
<dbReference type="Proteomes" id="UP000000673">
    <property type="component" value="Unassembled WGS sequence"/>
</dbReference>
<feature type="region of interest" description="Disordered" evidence="1">
    <location>
        <begin position="311"/>
        <end position="348"/>
    </location>
</feature>
<feature type="region of interest" description="Disordered" evidence="1">
    <location>
        <begin position="773"/>
        <end position="794"/>
    </location>
</feature>
<reference evidence="4" key="3">
    <citation type="journal article" date="2013" name="Nucleic Acids Res.">
        <title>The genome of Anopheles darlingi, the main neotropical malaria vector.</title>
        <authorList>
            <person name="Marinotti O."/>
            <person name="Cerqueira G.C."/>
            <person name="de Almeida L.G."/>
            <person name="Ferro M.I."/>
            <person name="Loreto E.L."/>
            <person name="Zaha A."/>
            <person name="Teixeira S.M."/>
            <person name="Wespiser A.R."/>
            <person name="Almeida E Silva A."/>
            <person name="Schlindwein A.D."/>
            <person name="Pacheco A.C."/>
            <person name="Silva A.L."/>
            <person name="Graveley B.R."/>
            <person name="Walenz B.P."/>
            <person name="Lima Bde A."/>
            <person name="Ribeiro C.A."/>
            <person name="Nunes-Silva C.G."/>
            <person name="de Carvalho C.R."/>
            <person name="Soares C.M."/>
            <person name="de Menezes C.B."/>
            <person name="Matiolli C."/>
            <person name="Caffrey D."/>
            <person name="Araujo D.A."/>
            <person name="de Oliveira D.M."/>
            <person name="Golenbock D."/>
            <person name="Grisard E.C."/>
            <person name="Fantinatti-Garboggini F."/>
            <person name="de Carvalho F.M."/>
            <person name="Barcellos F.G."/>
            <person name="Prosdocimi F."/>
            <person name="May G."/>
            <person name="Azevedo Junior G.M."/>
            <person name="Guimaraes G.M."/>
            <person name="Goldman G.H."/>
            <person name="Padilha I.Q."/>
            <person name="Batista Jda S."/>
            <person name="Ferro J.A."/>
            <person name="Ribeiro J.M."/>
            <person name="Fietto J.L."/>
            <person name="Dabbas K.M."/>
            <person name="Cerdeira L."/>
            <person name="Agnez-Lima L.F."/>
            <person name="Brocchi M."/>
            <person name="de Carvalho M.O."/>
            <person name="Teixeira Mde M."/>
            <person name="Diniz Maia Mde M."/>
            <person name="Goldman M.H."/>
            <person name="Cruz Schneider M.P."/>
            <person name="Felipe M.S."/>
            <person name="Hungria M."/>
            <person name="Nicolas M.F."/>
            <person name="Pereira M."/>
            <person name="Montes M.A."/>
            <person name="Cantao M.E."/>
            <person name="Vincentz M."/>
            <person name="Rafael M.S."/>
            <person name="Silverman N."/>
            <person name="Stoco P.H."/>
            <person name="Souza R.C."/>
            <person name="Vicentini R."/>
            <person name="Gazzinelli R.T."/>
            <person name="Neves Rde O."/>
            <person name="Silva R."/>
            <person name="Astolfi-Filho S."/>
            <person name="Maciel T.E."/>
            <person name="Urmenyi T.P."/>
            <person name="Tadei W.P."/>
            <person name="Camargo E.P."/>
            <person name="de Vasconcelos A.T."/>
        </authorList>
    </citation>
    <scope>NUCLEOTIDE SEQUENCE</scope>
</reference>
<name>W5JV40_ANODA</name>
<keyword evidence="2" id="KW-0472">Membrane</keyword>
<feature type="region of interest" description="Disordered" evidence="1">
    <location>
        <begin position="102"/>
        <end position="125"/>
    </location>
</feature>
<protein>
    <recommendedName>
        <fullName evidence="3">Chitin-binding type-2 domain-containing protein</fullName>
    </recommendedName>
</protein>
<keyword evidence="2" id="KW-1133">Transmembrane helix</keyword>
<dbReference type="VEuPathDB" id="VectorBase:ADAR2_007959"/>
<dbReference type="PROSITE" id="PS50940">
    <property type="entry name" value="CHIT_BIND_II"/>
    <property type="match status" value="2"/>
</dbReference>
<feature type="region of interest" description="Disordered" evidence="1">
    <location>
        <begin position="490"/>
        <end position="509"/>
    </location>
</feature>
<sequence length="1412" mass="156561">MANARTHGRRRDIHEDNDDGGGALVAWRSHHHVMFRGAQTRGVSSIVDAGSVVVVTTLVIRVIAAHGLSSLEKMLFRRSTNSIVLLIFGCLLIIDGHEETKTSRTKRGRNVRTSGSPQSAAIEPSQDLQDNSAAAAAEYLELGKSIPGRPGTDYPILAAIPYTNFYCDEQDYPGFFADMDTRCQGWHYCDIDGRQATFLCPNGTQFSQAVFVCDWWFNVRCDLSPRLYSINARLYQRPKFNPTQKHRVITRQLVDEIFNEAAGGGELTGWPTATGSRDNVWGGDFLRKSHSPVPALCIIGLEGARMVLARAQQTKDSDQRQRMATDPDRAATPGSVNGTTTDLGPLLASDRQRRLIPYMQYYVTSTPGAPPAARGGGGADYHHSHQQQAPQPSSPAPAFNQLYNYRPINVPSPAAFGPKQQQQPSGKPVLVAAYRPQEDPSYDFQSQRPPLLVPRKQYYATVSGAQQQQQTKLVPATGGLKSLPFTYDYGSSSINQQQQQQQHRGHQNPVKVASSYALLTSGSGDHGTADEVYERPKYAVIPRDRDREYEAGGPRFAVLPATKLYGGAVEVHTKSQPHHENEAEPPQHTAAKYFLSTVPTDLAPSRKPSLYQAVPVVYKKHRINPFLPSNTIPGPFTPMATSHSSGAEDGANQIVSHQEEQLSAYVVKGHSTVAPSIVEYQQGETAGHQSPYVLVKTVPKYYYEKPRIAVVSSTVAPQPFPAVYYHHKEKPSKQQYSNHTGYTRPRVPVPAAEQPLNNPYYNVGHFYKFQEQPTPTKLPSAAPPPPPPPRQHLTETTLTQHPVKHLVSETVSKPPQAQGHAGQYFLGANYKVFKVPAAKVPQHHHHQQQQQPYYTGHEQPSYQPQFIQHVTSTPSTPTIVYSTTAAPPPPPPPPPSTTLAPAIVHETPSYPVVYHHHHHPQYQAKHMPRNRTEYTNRQRFYPPSMRHPSQHKPRPIPLAPLPEPVEPEAEVGLVAGGTSGSLSDLLKNLQDNNLLPKTLTPDNIDNSIRTLVKILNNLKANGRYQATSSVRPDPSEEVVYERPGNYTQAPQDERYVEADPYHHGPPMLINKIVTPGPNTGKPGIDYPALAEIPETSFSCKEQRYKGFFGDPETNCQVWHYCDLNGGKASFLCPNGTIFSQVALTCDWWFNVKCSTTAQLYVLNERLYKYILPFTPKFPEDYSGPLVDKYLALKFQEMEEKMKLQRAKSAKQGTEPIANTDPDNDEVNGNRLEDNDERYNQNQPYPVKYVTTEAIPERASDASKPAEETSSAVVTLEDIDAELQRGNAGVASSTTTGGTPVVEMTSEEAEREEEETTHHRPTTGPTLIITTEDPPGDPYHEMMMMTMMGGPEGRAEDDHYANVVSTEKPPGAAALLPTAAPVVLSKIRRIEVKNDGTSGHLIRTPNYERRRRK</sequence>
<dbReference type="SUPFAM" id="SSF57625">
    <property type="entry name" value="Invertebrate chitin-binding proteins"/>
    <property type="match status" value="2"/>
</dbReference>
<dbReference type="PANTHER" id="PTHR22933:SF18">
    <property type="match status" value="1"/>
</dbReference>
<dbReference type="InterPro" id="IPR052976">
    <property type="entry name" value="Scoloptoxin-like"/>
</dbReference>
<dbReference type="PANTHER" id="PTHR22933">
    <property type="entry name" value="FI18007P1-RELATED"/>
    <property type="match status" value="1"/>
</dbReference>
<feature type="region of interest" description="Disordered" evidence="1">
    <location>
        <begin position="1283"/>
        <end position="1333"/>
    </location>
</feature>
<feature type="compositionally biased region" description="Acidic residues" evidence="1">
    <location>
        <begin position="1304"/>
        <end position="1314"/>
    </location>
</feature>
<feature type="transmembrane region" description="Helical" evidence="2">
    <location>
        <begin position="43"/>
        <end position="63"/>
    </location>
</feature>
<keyword evidence="2" id="KW-0812">Transmembrane</keyword>
<reference evidence="4" key="2">
    <citation type="submission" date="2010-05" db="EMBL/GenBank/DDBJ databases">
        <authorList>
            <person name="Almeida L.G."/>
            <person name="Nicolas M.F."/>
            <person name="Souza R.C."/>
            <person name="Vasconcelos A.T.R."/>
        </authorList>
    </citation>
    <scope>NUCLEOTIDE SEQUENCE</scope>
</reference>
<evidence type="ECO:0000259" key="3">
    <source>
        <dbReference type="PROSITE" id="PS50940"/>
    </source>
</evidence>
<dbReference type="InterPro" id="IPR002557">
    <property type="entry name" value="Chitin-bd_dom"/>
</dbReference>
<evidence type="ECO:0000313" key="6">
    <source>
        <dbReference type="Proteomes" id="UP000000673"/>
    </source>
</evidence>
<feature type="region of interest" description="Disordered" evidence="1">
    <location>
        <begin position="1203"/>
        <end position="1246"/>
    </location>
</feature>
<dbReference type="Gene3D" id="2.170.140.10">
    <property type="entry name" value="Chitin binding domain"/>
    <property type="match status" value="2"/>
</dbReference>
<feature type="domain" description="Chitin-binding type-2" evidence="3">
    <location>
        <begin position="1096"/>
        <end position="1155"/>
    </location>
</feature>
<feature type="domain" description="Chitin-binding type-2" evidence="3">
    <location>
        <begin position="164"/>
        <end position="223"/>
    </location>
</feature>
<keyword evidence="6" id="KW-1185">Reference proteome</keyword>
<feature type="region of interest" description="Disordered" evidence="1">
    <location>
        <begin position="1393"/>
        <end position="1412"/>
    </location>
</feature>
<dbReference type="STRING" id="43151.W5JV40"/>
<dbReference type="eggNOG" id="ENOG502RYH9">
    <property type="taxonomic scope" value="Eukaryota"/>
</dbReference>
<dbReference type="GO" id="GO:0008061">
    <property type="term" value="F:chitin binding"/>
    <property type="evidence" value="ECO:0007669"/>
    <property type="project" value="InterPro"/>
</dbReference>
<dbReference type="VEuPathDB" id="VectorBase:ADAR2_004551"/>
<reference evidence="4 6" key="1">
    <citation type="journal article" date="2010" name="BMC Genomics">
        <title>Combination of measures distinguishes pre-miRNAs from other stem-loops in the genome of the newly sequenced Anopheles darlingi.</title>
        <authorList>
            <person name="Mendes N.D."/>
            <person name="Freitas A.T."/>
            <person name="Vasconcelos A.T."/>
            <person name="Sagot M.F."/>
        </authorList>
    </citation>
    <scope>NUCLEOTIDE SEQUENCE</scope>
</reference>
<proteinExistence type="predicted"/>
<organism evidence="4">
    <name type="scientific">Anopheles darlingi</name>
    <name type="common">Mosquito</name>
    <dbReference type="NCBI Taxonomy" id="43151"/>
    <lineage>
        <taxon>Eukaryota</taxon>
        <taxon>Metazoa</taxon>
        <taxon>Ecdysozoa</taxon>
        <taxon>Arthropoda</taxon>
        <taxon>Hexapoda</taxon>
        <taxon>Insecta</taxon>
        <taxon>Pterygota</taxon>
        <taxon>Neoptera</taxon>
        <taxon>Endopterygota</taxon>
        <taxon>Diptera</taxon>
        <taxon>Nematocera</taxon>
        <taxon>Culicoidea</taxon>
        <taxon>Culicidae</taxon>
        <taxon>Anophelinae</taxon>
        <taxon>Anopheles</taxon>
    </lineage>
</organism>
<reference evidence="5" key="4">
    <citation type="submission" date="2015-06" db="UniProtKB">
        <authorList>
            <consortium name="EnsemblMetazoa"/>
        </authorList>
    </citation>
    <scope>IDENTIFICATION</scope>
</reference>
<evidence type="ECO:0000313" key="4">
    <source>
        <dbReference type="EMBL" id="ETN68011.1"/>
    </source>
</evidence>
<feature type="compositionally biased region" description="Basic and acidic residues" evidence="1">
    <location>
        <begin position="313"/>
        <end position="329"/>
    </location>
</feature>
<evidence type="ECO:0000256" key="2">
    <source>
        <dbReference type="SAM" id="Phobius"/>
    </source>
</evidence>
<dbReference type="GO" id="GO:0005576">
    <property type="term" value="C:extracellular region"/>
    <property type="evidence" value="ECO:0007669"/>
    <property type="project" value="InterPro"/>
</dbReference>
<dbReference type="EnsemblMetazoa" id="ADAC000154-RA">
    <property type="protein sequence ID" value="ADAC000154-PA"/>
    <property type="gene ID" value="ADAC000154"/>
</dbReference>
<evidence type="ECO:0000313" key="5">
    <source>
        <dbReference type="EnsemblMetazoa" id="ADAC000154-PA"/>
    </source>
</evidence>
<gene>
    <name evidence="4" type="ORF">AND_000154</name>
</gene>
<feature type="compositionally biased region" description="Pro residues" evidence="1">
    <location>
        <begin position="781"/>
        <end position="790"/>
    </location>
</feature>
<dbReference type="VEuPathDB" id="VectorBase:ADAC000154"/>
<dbReference type="Pfam" id="PF01607">
    <property type="entry name" value="CBM_14"/>
    <property type="match status" value="2"/>
</dbReference>
<dbReference type="HOGENOM" id="CLU_253600_0_0_1"/>